<evidence type="ECO:0000256" key="1">
    <source>
        <dbReference type="SAM" id="MobiDB-lite"/>
    </source>
</evidence>
<dbReference type="AlphaFoldDB" id="A0A0F9JVC1"/>
<reference evidence="2" key="1">
    <citation type="journal article" date="2015" name="Nature">
        <title>Complex archaea that bridge the gap between prokaryotes and eukaryotes.</title>
        <authorList>
            <person name="Spang A."/>
            <person name="Saw J.H."/>
            <person name="Jorgensen S.L."/>
            <person name="Zaremba-Niedzwiedzka K."/>
            <person name="Martijn J."/>
            <person name="Lind A.E."/>
            <person name="van Eijk R."/>
            <person name="Schleper C."/>
            <person name="Guy L."/>
            <person name="Ettema T.J."/>
        </authorList>
    </citation>
    <scope>NUCLEOTIDE SEQUENCE</scope>
</reference>
<gene>
    <name evidence="2" type="ORF">LCGC14_1481610</name>
</gene>
<comment type="caution">
    <text evidence="2">The sequence shown here is derived from an EMBL/GenBank/DDBJ whole genome shotgun (WGS) entry which is preliminary data.</text>
</comment>
<organism evidence="2">
    <name type="scientific">marine sediment metagenome</name>
    <dbReference type="NCBI Taxonomy" id="412755"/>
    <lineage>
        <taxon>unclassified sequences</taxon>
        <taxon>metagenomes</taxon>
        <taxon>ecological metagenomes</taxon>
    </lineage>
</organism>
<dbReference type="EMBL" id="LAZR01010541">
    <property type="protein sequence ID" value="KKM66396.1"/>
    <property type="molecule type" value="Genomic_DNA"/>
</dbReference>
<feature type="compositionally biased region" description="Basic residues" evidence="1">
    <location>
        <begin position="35"/>
        <end position="64"/>
    </location>
</feature>
<proteinExistence type="predicted"/>
<feature type="region of interest" description="Disordered" evidence="1">
    <location>
        <begin position="32"/>
        <end position="64"/>
    </location>
</feature>
<protein>
    <submittedName>
        <fullName evidence="2">Uncharacterized protein</fullName>
    </submittedName>
</protein>
<name>A0A0F9JVC1_9ZZZZ</name>
<sequence>MNKAPAVLPSEEEAKGLISAMLDRVKMQALAPTTPKRKRKRDRKHAAKHIVRKRVKEARRRNRR</sequence>
<accession>A0A0F9JVC1</accession>
<evidence type="ECO:0000313" key="2">
    <source>
        <dbReference type="EMBL" id="KKM66396.1"/>
    </source>
</evidence>